<dbReference type="SUPFAM" id="SSF51905">
    <property type="entry name" value="FAD/NAD(P)-binding domain"/>
    <property type="match status" value="2"/>
</dbReference>
<dbReference type="AlphaFoldDB" id="K0KTI5"/>
<keyword evidence="3" id="KW-0274">FAD</keyword>
<comment type="similarity">
    <text evidence="1">Belongs to the FMO family.</text>
</comment>
<name>K0KTI5_WICCF</name>
<gene>
    <name evidence="5" type="primary">FMO2</name>
    <name evidence="5" type="ORF">BN7_6074</name>
</gene>
<dbReference type="eggNOG" id="KOG1399">
    <property type="taxonomic scope" value="Eukaryota"/>
</dbReference>
<dbReference type="Pfam" id="PF00743">
    <property type="entry name" value="FMO-like"/>
    <property type="match status" value="2"/>
</dbReference>
<evidence type="ECO:0000313" key="5">
    <source>
        <dbReference type="EMBL" id="CCH46481.1"/>
    </source>
</evidence>
<dbReference type="GO" id="GO:0050660">
    <property type="term" value="F:flavin adenine dinucleotide binding"/>
    <property type="evidence" value="ECO:0007669"/>
    <property type="project" value="InterPro"/>
</dbReference>
<dbReference type="GO" id="GO:0004499">
    <property type="term" value="F:N,N-dimethylaniline monooxygenase activity"/>
    <property type="evidence" value="ECO:0007669"/>
    <property type="project" value="InterPro"/>
</dbReference>
<organism evidence="5 6">
    <name type="scientific">Wickerhamomyces ciferrii (strain ATCC 14091 / BCRC 22168 / CBS 111 / JCM 3599 / NBRC 0793 / NRRL Y-1031 F-60-10)</name>
    <name type="common">Yeast</name>
    <name type="synonym">Pichia ciferrii</name>
    <dbReference type="NCBI Taxonomy" id="1206466"/>
    <lineage>
        <taxon>Eukaryota</taxon>
        <taxon>Fungi</taxon>
        <taxon>Dikarya</taxon>
        <taxon>Ascomycota</taxon>
        <taxon>Saccharomycotina</taxon>
        <taxon>Saccharomycetes</taxon>
        <taxon>Phaffomycetales</taxon>
        <taxon>Wickerhamomycetaceae</taxon>
        <taxon>Wickerhamomyces</taxon>
    </lineage>
</organism>
<dbReference type="PANTHER" id="PTHR23023">
    <property type="entry name" value="DIMETHYLANILINE MONOOXYGENASE"/>
    <property type="match status" value="1"/>
</dbReference>
<evidence type="ECO:0000256" key="2">
    <source>
        <dbReference type="ARBA" id="ARBA00022630"/>
    </source>
</evidence>
<dbReference type="STRING" id="1206466.K0KTI5"/>
<sequence length="510" mass="57498">MTITQPETQLLPSKISSVAVIGGGPAGLTSVYELLHTSKDGISTVGGGLPLEPAFTKIQGFEQLSQIGGVWNASLDKTDPPVPSSKTLKLERFNDPFVLKPRKPIPKDLVIGKEVIKPLEILHPQYSNSAVYEHLYTNIPEELMSFSYQQLPRLSESSIRPFLRHYEVLERLKLLESTYDLGKYYRFNTEVESVSYNPNSKSWTLVSRTINYGDQTETWRSEVFDAVIVAGGQNNIPYYPQIKGLQSFIQSYPNKLIHAKTYRSSEQLANKNVLIIGSSSTASNIISTGFPVAKSIYLSRRSPKHNFDYLNRVFASDGIIPKPEVEEFHQDGTIEFNDGSLLKDVDLIIIATGYLYHAPYLQEGLLDLNNPIESPIYSKKADNLYLHAFNIKLPTLAFVGIPNTPTVWRAIETTASAVAGIWSGSKRLPPLEDQLKWRLERIEESTNDKRFQQYPTDSAKEKLIDPLFELAPKGRTNPLPDDQYKQVINKSFGDSERLFYEFKNGVLKDK</sequence>
<dbReference type="InterPro" id="IPR050346">
    <property type="entry name" value="FMO-like"/>
</dbReference>
<dbReference type="Proteomes" id="UP000009328">
    <property type="component" value="Unassembled WGS sequence"/>
</dbReference>
<evidence type="ECO:0000256" key="1">
    <source>
        <dbReference type="ARBA" id="ARBA00009183"/>
    </source>
</evidence>
<keyword evidence="4 5" id="KW-0560">Oxidoreductase</keyword>
<dbReference type="EC" id="1.14.13.8" evidence="5"/>
<dbReference type="InterPro" id="IPR020946">
    <property type="entry name" value="Flavin_mOase-like"/>
</dbReference>
<dbReference type="InParanoid" id="K0KTI5"/>
<dbReference type="GO" id="GO:0050661">
    <property type="term" value="F:NADP binding"/>
    <property type="evidence" value="ECO:0007669"/>
    <property type="project" value="InterPro"/>
</dbReference>
<comment type="caution">
    <text evidence="5">The sequence shown here is derived from an EMBL/GenBank/DDBJ whole genome shotgun (WGS) entry which is preliminary data.</text>
</comment>
<dbReference type="HOGENOM" id="CLU_006909_5_3_1"/>
<evidence type="ECO:0000256" key="3">
    <source>
        <dbReference type="ARBA" id="ARBA00022827"/>
    </source>
</evidence>
<keyword evidence="5" id="KW-0503">Monooxygenase</keyword>
<keyword evidence="6" id="KW-1185">Reference proteome</keyword>
<protein>
    <submittedName>
        <fullName evidence="5">Dimethylaniline monooxygenase</fullName>
        <ecNumber evidence="5">1.14.13.8</ecNumber>
    </submittedName>
</protein>
<reference evidence="5 6" key="1">
    <citation type="journal article" date="2012" name="Eukaryot. Cell">
        <title>Draft genome sequence of Wickerhamomyces ciferrii NRRL Y-1031 F-60-10.</title>
        <authorList>
            <person name="Schneider J."/>
            <person name="Andrea H."/>
            <person name="Blom J."/>
            <person name="Jaenicke S."/>
            <person name="Ruckert C."/>
            <person name="Schorsch C."/>
            <person name="Szczepanowski R."/>
            <person name="Farwick M."/>
            <person name="Goesmann A."/>
            <person name="Puhler A."/>
            <person name="Schaffer S."/>
            <person name="Tauch A."/>
            <person name="Kohler T."/>
            <person name="Brinkrolf K."/>
        </authorList>
    </citation>
    <scope>NUCLEOTIDE SEQUENCE [LARGE SCALE GENOMIC DNA]</scope>
    <source>
        <strain evidence="6">ATCC 14091 / BCRC 22168 / CBS 111 / JCM 3599 / NBRC 0793 / NRRL Y-1031 F-60-10</strain>
    </source>
</reference>
<dbReference type="Gene3D" id="3.50.50.60">
    <property type="entry name" value="FAD/NAD(P)-binding domain"/>
    <property type="match status" value="2"/>
</dbReference>
<evidence type="ECO:0000256" key="4">
    <source>
        <dbReference type="ARBA" id="ARBA00023002"/>
    </source>
</evidence>
<proteinExistence type="inferred from homology"/>
<dbReference type="EMBL" id="CAIF01000248">
    <property type="protein sequence ID" value="CCH46481.1"/>
    <property type="molecule type" value="Genomic_DNA"/>
</dbReference>
<accession>K0KTI5</accession>
<dbReference type="InterPro" id="IPR036188">
    <property type="entry name" value="FAD/NAD-bd_sf"/>
</dbReference>
<keyword evidence="2" id="KW-0285">Flavoprotein</keyword>
<evidence type="ECO:0000313" key="6">
    <source>
        <dbReference type="Proteomes" id="UP000009328"/>
    </source>
</evidence>